<gene>
    <name evidence="1" type="ORF">A1Q1_06462</name>
</gene>
<proteinExistence type="predicted"/>
<evidence type="ECO:0000313" key="1">
    <source>
        <dbReference type="EMBL" id="EJT45145.1"/>
    </source>
</evidence>
<reference evidence="1 2" key="1">
    <citation type="journal article" date="2012" name="Eukaryot. Cell">
        <title>Draft genome sequence of CBS 2479, the standard type strain of Trichosporon asahii.</title>
        <authorList>
            <person name="Yang R.Y."/>
            <person name="Li H.T."/>
            <person name="Zhu H."/>
            <person name="Zhou G.P."/>
            <person name="Wang M."/>
            <person name="Wang L."/>
        </authorList>
    </citation>
    <scope>NUCLEOTIDE SEQUENCE [LARGE SCALE GENOMIC DNA]</scope>
    <source>
        <strain evidence="2">ATCC 90039 / CBS 2479 / JCM 2466 / KCTC 7840 / NCYC 2677 / UAMH 7654</strain>
    </source>
</reference>
<dbReference type="VEuPathDB" id="FungiDB:A1Q1_06462"/>
<dbReference type="OrthoDB" id="6224010at2759"/>
<dbReference type="KEGG" id="tasa:A1Q1_06462"/>
<comment type="caution">
    <text evidence="1">The sequence shown here is derived from an EMBL/GenBank/DDBJ whole genome shotgun (WGS) entry which is preliminary data.</text>
</comment>
<accession>J4U5C0</accession>
<dbReference type="Proteomes" id="UP000002748">
    <property type="component" value="Unassembled WGS sequence"/>
</dbReference>
<protein>
    <submittedName>
        <fullName evidence="1">Uncharacterized protein</fullName>
    </submittedName>
</protein>
<name>J4U5C0_TRIAS</name>
<dbReference type="RefSeq" id="XP_014177051.1">
    <property type="nucleotide sequence ID" value="XM_014321576.1"/>
</dbReference>
<dbReference type="HOGENOM" id="CLU_2456353_0_0_1"/>
<dbReference type="AlphaFoldDB" id="J4U5C0"/>
<organism evidence="1 2">
    <name type="scientific">Trichosporon asahii var. asahii (strain ATCC 90039 / CBS 2479 / JCM 2466 / KCTC 7840 / NBRC 103889/ NCYC 2677 / UAMH 7654)</name>
    <name type="common">Yeast</name>
    <dbReference type="NCBI Taxonomy" id="1186058"/>
    <lineage>
        <taxon>Eukaryota</taxon>
        <taxon>Fungi</taxon>
        <taxon>Dikarya</taxon>
        <taxon>Basidiomycota</taxon>
        <taxon>Agaricomycotina</taxon>
        <taxon>Tremellomycetes</taxon>
        <taxon>Trichosporonales</taxon>
        <taxon>Trichosporonaceae</taxon>
        <taxon>Trichosporon</taxon>
    </lineage>
</organism>
<evidence type="ECO:0000313" key="2">
    <source>
        <dbReference type="Proteomes" id="UP000002748"/>
    </source>
</evidence>
<sequence length="89" mass="10146">MEALSRREEEEIETAAKTEALKLCDDNVRGELFGSKRIDELKLEYIAQRSEKGKQAVEALLAARREKLLKMAGLKEVPVLQEQKSEKMV</sequence>
<dbReference type="EMBL" id="ALBS01000333">
    <property type="protein sequence ID" value="EJT45145.1"/>
    <property type="molecule type" value="Genomic_DNA"/>
</dbReference>
<dbReference type="GeneID" id="25989974"/>